<keyword evidence="1" id="KW-1133">Transmembrane helix</keyword>
<accession>A0A1H1IKT2</accession>
<evidence type="ECO:0000313" key="2">
    <source>
        <dbReference type="EMBL" id="SDR38250.1"/>
    </source>
</evidence>
<feature type="transmembrane region" description="Helical" evidence="1">
    <location>
        <begin position="82"/>
        <end position="102"/>
    </location>
</feature>
<sequence length="104" mass="10978">MTRASTSRRAAGSIERDLMMKFVAGVIGGFGLALAASALFVRLSPGGLTAASKFHVAMWLVPPLWIALASASFMFRSGARAFGWLGLANLVAFALVLLVQRVPL</sequence>
<organism evidence="2 3">
    <name type="scientific">Paraburkholderia fungorum</name>
    <dbReference type="NCBI Taxonomy" id="134537"/>
    <lineage>
        <taxon>Bacteria</taxon>
        <taxon>Pseudomonadati</taxon>
        <taxon>Pseudomonadota</taxon>
        <taxon>Betaproteobacteria</taxon>
        <taxon>Burkholderiales</taxon>
        <taxon>Burkholderiaceae</taxon>
        <taxon>Paraburkholderia</taxon>
    </lineage>
</organism>
<dbReference type="Proteomes" id="UP000183487">
    <property type="component" value="Unassembled WGS sequence"/>
</dbReference>
<dbReference type="RefSeq" id="WP_074770142.1">
    <property type="nucleotide sequence ID" value="NZ_FNKP01000002.1"/>
</dbReference>
<proteinExistence type="predicted"/>
<keyword evidence="1" id="KW-0812">Transmembrane</keyword>
<evidence type="ECO:0000313" key="3">
    <source>
        <dbReference type="Proteomes" id="UP000183487"/>
    </source>
</evidence>
<feature type="transmembrane region" description="Helical" evidence="1">
    <location>
        <begin position="21"/>
        <end position="44"/>
    </location>
</feature>
<keyword evidence="1" id="KW-0472">Membrane</keyword>
<protein>
    <recommendedName>
        <fullName evidence="4">DUF3649 domain-containing protein</fullName>
    </recommendedName>
</protein>
<name>A0A1H1IKT2_9BURK</name>
<dbReference type="OrthoDB" id="8911335at2"/>
<evidence type="ECO:0000256" key="1">
    <source>
        <dbReference type="SAM" id="Phobius"/>
    </source>
</evidence>
<reference evidence="3" key="1">
    <citation type="submission" date="2016-10" db="EMBL/GenBank/DDBJ databases">
        <authorList>
            <person name="Varghese N."/>
        </authorList>
    </citation>
    <scope>NUCLEOTIDE SEQUENCE [LARGE SCALE GENOMIC DNA]</scope>
    <source>
        <strain evidence="3">GAS106B</strain>
    </source>
</reference>
<gene>
    <name evidence="2" type="ORF">SAMN05443245_5318</name>
</gene>
<dbReference type="AlphaFoldDB" id="A0A1H1IKT2"/>
<keyword evidence="3" id="KW-1185">Reference proteome</keyword>
<feature type="transmembrane region" description="Helical" evidence="1">
    <location>
        <begin position="56"/>
        <end position="75"/>
    </location>
</feature>
<dbReference type="EMBL" id="FNKP01000002">
    <property type="protein sequence ID" value="SDR38250.1"/>
    <property type="molecule type" value="Genomic_DNA"/>
</dbReference>
<evidence type="ECO:0008006" key="4">
    <source>
        <dbReference type="Google" id="ProtNLM"/>
    </source>
</evidence>